<protein>
    <submittedName>
        <fullName evidence="1">Uncharacterized protein</fullName>
    </submittedName>
</protein>
<accession>A0A1L9V2Q1</accession>
<sequence>MPDLPHRLPSNAQEWEDAMAELELTGKTVHGAELASASKIEFKQFMLLRVLWVTHHAVDLPKMLPGFNGWIAKAEKMLKGYKSWDIYCQSFTRPDSGEGNFYIARHYQLEVTNTKDETDPESLTTPVAHRTRARLLGRQRADEYMESPSRSTNISAALNIEDLRIYDPLDDSEALAPETPIHETLIPETPTPNPSPFAEITPAPKEMENQLYPPTKDEQIVNCALVIFLNALTVPFKLANNWTLHRKVFKAKFDGASFEARTDGYLDDRRGKAQAIIEVKPVRRSKKSVPIQMQESAQMVAWIKNDCEMPNPIDMRHFLVAQDRHEIYLIVAQYDHNYIRYLTDSSYSSQCSSFMTMHLFGPWDTLELTHMKRLGPILLAVSLRADAEIKRIRSN</sequence>
<name>A0A1L9V2Q1_ASPBC</name>
<evidence type="ECO:0000313" key="1">
    <source>
        <dbReference type="EMBL" id="OJJ78223.1"/>
    </source>
</evidence>
<dbReference type="RefSeq" id="XP_067485470.1">
    <property type="nucleotide sequence ID" value="XM_067629131.1"/>
</dbReference>
<dbReference type="EMBL" id="KV878679">
    <property type="protein sequence ID" value="OJJ78223.1"/>
    <property type="molecule type" value="Genomic_DNA"/>
</dbReference>
<dbReference type="VEuPathDB" id="FungiDB:ASPBRDRAFT_71420"/>
<dbReference type="GeneID" id="93581618"/>
<keyword evidence="2" id="KW-1185">Reference proteome</keyword>
<gene>
    <name evidence="1" type="ORF">ASPBRDRAFT_71420</name>
</gene>
<dbReference type="OMA" id="WIKNDCE"/>
<reference evidence="2" key="1">
    <citation type="journal article" date="2017" name="Genome Biol.">
        <title>Comparative genomics reveals high biological diversity and specific adaptations in the industrially and medically important fungal genus Aspergillus.</title>
        <authorList>
            <person name="de Vries R.P."/>
            <person name="Riley R."/>
            <person name="Wiebenga A."/>
            <person name="Aguilar-Osorio G."/>
            <person name="Amillis S."/>
            <person name="Uchima C.A."/>
            <person name="Anderluh G."/>
            <person name="Asadollahi M."/>
            <person name="Askin M."/>
            <person name="Barry K."/>
            <person name="Battaglia E."/>
            <person name="Bayram O."/>
            <person name="Benocci T."/>
            <person name="Braus-Stromeyer S.A."/>
            <person name="Caldana C."/>
            <person name="Canovas D."/>
            <person name="Cerqueira G.C."/>
            <person name="Chen F."/>
            <person name="Chen W."/>
            <person name="Choi C."/>
            <person name="Clum A."/>
            <person name="Dos Santos R.A."/>
            <person name="Damasio A.R."/>
            <person name="Diallinas G."/>
            <person name="Emri T."/>
            <person name="Fekete E."/>
            <person name="Flipphi M."/>
            <person name="Freyberg S."/>
            <person name="Gallo A."/>
            <person name="Gournas C."/>
            <person name="Habgood R."/>
            <person name="Hainaut M."/>
            <person name="Harispe M.L."/>
            <person name="Henrissat B."/>
            <person name="Hilden K.S."/>
            <person name="Hope R."/>
            <person name="Hossain A."/>
            <person name="Karabika E."/>
            <person name="Karaffa L."/>
            <person name="Karanyi Z."/>
            <person name="Krasevec N."/>
            <person name="Kuo A."/>
            <person name="Kusch H."/>
            <person name="LaButti K."/>
            <person name="Lagendijk E.L."/>
            <person name="Lapidus A."/>
            <person name="Levasseur A."/>
            <person name="Lindquist E."/>
            <person name="Lipzen A."/>
            <person name="Logrieco A.F."/>
            <person name="MacCabe A."/>
            <person name="Maekelae M.R."/>
            <person name="Malavazi I."/>
            <person name="Melin P."/>
            <person name="Meyer V."/>
            <person name="Mielnichuk N."/>
            <person name="Miskei M."/>
            <person name="Molnar A.P."/>
            <person name="Mule G."/>
            <person name="Ngan C.Y."/>
            <person name="Orejas M."/>
            <person name="Orosz E."/>
            <person name="Ouedraogo J.P."/>
            <person name="Overkamp K.M."/>
            <person name="Park H.-S."/>
            <person name="Perrone G."/>
            <person name="Piumi F."/>
            <person name="Punt P.J."/>
            <person name="Ram A.F."/>
            <person name="Ramon A."/>
            <person name="Rauscher S."/>
            <person name="Record E."/>
            <person name="Riano-Pachon D.M."/>
            <person name="Robert V."/>
            <person name="Roehrig J."/>
            <person name="Ruller R."/>
            <person name="Salamov A."/>
            <person name="Salih N.S."/>
            <person name="Samson R.A."/>
            <person name="Sandor E."/>
            <person name="Sanguinetti M."/>
            <person name="Schuetze T."/>
            <person name="Sepcic K."/>
            <person name="Shelest E."/>
            <person name="Sherlock G."/>
            <person name="Sophianopoulou V."/>
            <person name="Squina F.M."/>
            <person name="Sun H."/>
            <person name="Susca A."/>
            <person name="Todd R.B."/>
            <person name="Tsang A."/>
            <person name="Unkles S.E."/>
            <person name="van de Wiele N."/>
            <person name="van Rossen-Uffink D."/>
            <person name="Oliveira J.V."/>
            <person name="Vesth T.C."/>
            <person name="Visser J."/>
            <person name="Yu J.-H."/>
            <person name="Zhou M."/>
            <person name="Andersen M.R."/>
            <person name="Archer D.B."/>
            <person name="Baker S.E."/>
            <person name="Benoit I."/>
            <person name="Brakhage A.A."/>
            <person name="Braus G.H."/>
            <person name="Fischer R."/>
            <person name="Frisvad J.C."/>
            <person name="Goldman G.H."/>
            <person name="Houbraken J."/>
            <person name="Oakley B."/>
            <person name="Pocsi I."/>
            <person name="Scazzocchio C."/>
            <person name="Seiboth B."/>
            <person name="vanKuyk P.A."/>
            <person name="Wortman J."/>
            <person name="Dyer P.S."/>
            <person name="Grigoriev I.V."/>
        </authorList>
    </citation>
    <scope>NUCLEOTIDE SEQUENCE [LARGE SCALE GENOMIC DNA]</scope>
    <source>
        <strain evidence="2">CBS 101740 / IMI 381727 / IBT 21946</strain>
    </source>
</reference>
<dbReference type="Proteomes" id="UP000184499">
    <property type="component" value="Unassembled WGS sequence"/>
</dbReference>
<proteinExistence type="predicted"/>
<dbReference type="STRING" id="767769.A0A1L9V2Q1"/>
<organism evidence="1 2">
    <name type="scientific">Aspergillus brasiliensis (strain CBS 101740 / IMI 381727 / IBT 21946)</name>
    <dbReference type="NCBI Taxonomy" id="767769"/>
    <lineage>
        <taxon>Eukaryota</taxon>
        <taxon>Fungi</taxon>
        <taxon>Dikarya</taxon>
        <taxon>Ascomycota</taxon>
        <taxon>Pezizomycotina</taxon>
        <taxon>Eurotiomycetes</taxon>
        <taxon>Eurotiomycetidae</taxon>
        <taxon>Eurotiales</taxon>
        <taxon>Aspergillaceae</taxon>
        <taxon>Aspergillus</taxon>
        <taxon>Aspergillus subgen. Circumdati</taxon>
    </lineage>
</organism>
<dbReference type="AlphaFoldDB" id="A0A1L9V2Q1"/>
<evidence type="ECO:0000313" key="2">
    <source>
        <dbReference type="Proteomes" id="UP000184499"/>
    </source>
</evidence>
<dbReference type="OrthoDB" id="3508621at2759"/>